<evidence type="ECO:0000259" key="1">
    <source>
        <dbReference type="Pfam" id="PF06983"/>
    </source>
</evidence>
<dbReference type="PANTHER" id="PTHR33990:SF2">
    <property type="entry name" value="PHNB-LIKE DOMAIN-CONTAINING PROTEIN"/>
    <property type="match status" value="1"/>
</dbReference>
<dbReference type="EMBL" id="ACYY01000003">
    <property type="protein sequence ID" value="EEW26383.1"/>
    <property type="molecule type" value="Genomic_DNA"/>
</dbReference>
<dbReference type="InterPro" id="IPR029068">
    <property type="entry name" value="Glyas_Bleomycin-R_OHBP_Dase"/>
</dbReference>
<dbReference type="Pfam" id="PF06983">
    <property type="entry name" value="3-dmu-9_3-mt"/>
    <property type="match status" value="1"/>
</dbReference>
<dbReference type="Proteomes" id="UP000010121">
    <property type="component" value="Unassembled WGS sequence"/>
</dbReference>
<dbReference type="PANTHER" id="PTHR33990">
    <property type="entry name" value="PROTEIN YJDN-RELATED"/>
    <property type="match status" value="1"/>
</dbReference>
<dbReference type="PIRSF" id="PIRSF021700">
    <property type="entry name" value="3_dmu_93_MTrfase"/>
    <property type="match status" value="1"/>
</dbReference>
<dbReference type="InterPro" id="IPR009725">
    <property type="entry name" value="3_dmu_93_MTrfase"/>
</dbReference>
<dbReference type="InterPro" id="IPR028973">
    <property type="entry name" value="PhnB-like"/>
</dbReference>
<dbReference type="GO" id="GO:0008168">
    <property type="term" value="F:methyltransferase activity"/>
    <property type="evidence" value="ECO:0007669"/>
    <property type="project" value="UniProtKB-KW"/>
</dbReference>
<keyword evidence="2" id="KW-0489">Methyltransferase</keyword>
<dbReference type="Gene3D" id="3.10.180.10">
    <property type="entry name" value="2,3-Dihydroxybiphenyl 1,2-Dioxygenase, domain 1"/>
    <property type="match status" value="1"/>
</dbReference>
<dbReference type="eggNOG" id="COG3865">
    <property type="taxonomic scope" value="Bacteria"/>
</dbReference>
<dbReference type="SUPFAM" id="SSF54593">
    <property type="entry name" value="Glyoxalase/Bleomycin resistance protein/Dihydroxybiphenyl dioxygenase"/>
    <property type="match status" value="1"/>
</dbReference>
<comment type="caution">
    <text evidence="2">The sequence shown here is derived from an EMBL/GenBank/DDBJ whole genome shotgun (WGS) entry which is preliminary data.</text>
</comment>
<keyword evidence="2" id="KW-0808">Transferase</keyword>
<organism evidence="2 3">
    <name type="scientific">Rhodobacter ferrooxidans</name>
    <dbReference type="NCBI Taxonomy" id="371731"/>
    <lineage>
        <taxon>Bacteria</taxon>
        <taxon>Pseudomonadati</taxon>
        <taxon>Pseudomonadota</taxon>
        <taxon>Alphaproteobacteria</taxon>
        <taxon>Rhodobacterales</taxon>
        <taxon>Rhodobacter group</taxon>
        <taxon>Rhodobacter</taxon>
    </lineage>
</organism>
<protein>
    <submittedName>
        <fullName evidence="2">3-demethylubiquinone-9 3-methyltransferase</fullName>
    </submittedName>
</protein>
<keyword evidence="3" id="KW-1185">Reference proteome</keyword>
<gene>
    <name evidence="2" type="ORF">Rsw2DRAFT_0663</name>
</gene>
<proteinExistence type="predicted"/>
<evidence type="ECO:0000313" key="3">
    <source>
        <dbReference type="Proteomes" id="UP000010121"/>
    </source>
</evidence>
<dbReference type="CDD" id="cd06588">
    <property type="entry name" value="PhnB_like"/>
    <property type="match status" value="1"/>
</dbReference>
<accession>C8RXY5</accession>
<dbReference type="AlphaFoldDB" id="C8RXY5"/>
<name>C8RXY5_9RHOB</name>
<dbReference type="GO" id="GO:0032259">
    <property type="term" value="P:methylation"/>
    <property type="evidence" value="ECO:0007669"/>
    <property type="project" value="UniProtKB-KW"/>
</dbReference>
<keyword evidence="2" id="KW-0830">Ubiquinone</keyword>
<reference evidence="2 3" key="1">
    <citation type="submission" date="2009-08" db="EMBL/GenBank/DDBJ databases">
        <title>The draft genome of Rhodobacter sp. SW2.</title>
        <authorList>
            <consortium name="US DOE Joint Genome Institute (JGI-PGF)"/>
            <person name="Lucas S."/>
            <person name="Copeland A."/>
            <person name="Lapidus A."/>
            <person name="Glavina del Rio T."/>
            <person name="Tice H."/>
            <person name="Bruce D."/>
            <person name="Goodwin L."/>
            <person name="Pitluck S."/>
            <person name="Larimer F."/>
            <person name="Land M.L."/>
            <person name="Hauser L."/>
            <person name="Emerson D."/>
        </authorList>
    </citation>
    <scope>NUCLEOTIDE SEQUENCE [LARGE SCALE GENOMIC DNA]</scope>
    <source>
        <strain evidence="2 3">SW2</strain>
    </source>
</reference>
<sequence length="151" mass="16565">MTEPSLSTCLWFDTQAEAAARFYCSLFEGARITEILQKPDDPGQALAVYFDLLGQRYLALNGGSHYALTPAVSLGVHVDTQAEVDRLWDALLEGGVESRCGWLTDRFGLSWQITPRVLPRLLQTDTSGRVMQAMMGMVKIDIAALEAAARG</sequence>
<evidence type="ECO:0000313" key="2">
    <source>
        <dbReference type="EMBL" id="EEW26383.1"/>
    </source>
</evidence>
<dbReference type="OrthoDB" id="9806473at2"/>
<dbReference type="RefSeq" id="WP_008028028.1">
    <property type="nucleotide sequence ID" value="NZ_ACYY01000003.1"/>
</dbReference>
<dbReference type="STRING" id="371731.Rsw2DRAFT_0663"/>
<feature type="domain" description="PhnB-like" evidence="1">
    <location>
        <begin position="6"/>
        <end position="114"/>
    </location>
</feature>